<feature type="domain" description="Serine aminopeptidase S33" evidence="1">
    <location>
        <begin position="30"/>
        <end position="144"/>
    </location>
</feature>
<dbReference type="SUPFAM" id="SSF53474">
    <property type="entry name" value="alpha/beta-Hydrolases"/>
    <property type="match status" value="1"/>
</dbReference>
<comment type="caution">
    <text evidence="2">The sequence shown here is derived from an EMBL/GenBank/DDBJ whole genome shotgun (WGS) entry which is preliminary data.</text>
</comment>
<dbReference type="InterPro" id="IPR029058">
    <property type="entry name" value="AB_hydrolase_fold"/>
</dbReference>
<keyword evidence="3" id="KW-1185">Reference proteome</keyword>
<dbReference type="EMBL" id="JAGGLM010000040">
    <property type="protein sequence ID" value="MBP2034191.1"/>
    <property type="molecule type" value="Genomic_DNA"/>
</dbReference>
<dbReference type="RefSeq" id="WP_209703421.1">
    <property type="nucleotide sequence ID" value="NZ_JAGGLM010000040.1"/>
</dbReference>
<reference evidence="2 3" key="1">
    <citation type="submission" date="2021-03" db="EMBL/GenBank/DDBJ databases">
        <title>Genomic Encyclopedia of Type Strains, Phase IV (KMG-IV): sequencing the most valuable type-strain genomes for metagenomic binning, comparative biology and taxonomic classification.</title>
        <authorList>
            <person name="Goeker M."/>
        </authorList>
    </citation>
    <scope>NUCLEOTIDE SEQUENCE [LARGE SCALE GENOMIC DNA]</scope>
    <source>
        <strain evidence="2 3">DSM 28783</strain>
    </source>
</reference>
<proteinExistence type="predicted"/>
<gene>
    <name evidence="2" type="ORF">J2Z42_002926</name>
</gene>
<sequence>MQKSVEIKNKGLTLRGMVHTPQIITGRIPLVCLFHGFMGNKAEQHFIFVKLSRILENIGIASVRFDFDGSGESDGNFVDMTMSKELDDARAILNYAKSLDFVDTSKIAVLGISMGGAVASMLAGECKDDIKALCLWAPAGNMGELVMTGRSENDINGLKERGYYDLDGFAVGKDFVEDVLKLDIFGIAAPYDKNVLIIHGTEDKSVPFTISERYGEIYGTKAVIHAVKGSDHTFDSKEWEDETLEYTAGFLDGELKNNI</sequence>
<dbReference type="Pfam" id="PF12146">
    <property type="entry name" value="Hydrolase_4"/>
    <property type="match status" value="1"/>
</dbReference>
<evidence type="ECO:0000259" key="1">
    <source>
        <dbReference type="Pfam" id="PF12146"/>
    </source>
</evidence>
<evidence type="ECO:0000313" key="3">
    <source>
        <dbReference type="Proteomes" id="UP001519307"/>
    </source>
</evidence>
<protein>
    <submittedName>
        <fullName evidence="2">Alpha/beta superfamily hydrolase</fullName>
    </submittedName>
</protein>
<keyword evidence="2" id="KW-0378">Hydrolase</keyword>
<dbReference type="InterPro" id="IPR053145">
    <property type="entry name" value="AB_hydrolase_Est10"/>
</dbReference>
<organism evidence="2 3">
    <name type="scientific">Clostridium algifaecis</name>
    <dbReference type="NCBI Taxonomy" id="1472040"/>
    <lineage>
        <taxon>Bacteria</taxon>
        <taxon>Bacillati</taxon>
        <taxon>Bacillota</taxon>
        <taxon>Clostridia</taxon>
        <taxon>Eubacteriales</taxon>
        <taxon>Clostridiaceae</taxon>
        <taxon>Clostridium</taxon>
    </lineage>
</organism>
<dbReference type="GO" id="GO:0016787">
    <property type="term" value="F:hydrolase activity"/>
    <property type="evidence" value="ECO:0007669"/>
    <property type="project" value="UniProtKB-KW"/>
</dbReference>
<dbReference type="PANTHER" id="PTHR43265:SF1">
    <property type="entry name" value="ESTERASE ESTD"/>
    <property type="match status" value="1"/>
</dbReference>
<evidence type="ECO:0000313" key="2">
    <source>
        <dbReference type="EMBL" id="MBP2034191.1"/>
    </source>
</evidence>
<dbReference type="Gene3D" id="3.40.50.1820">
    <property type="entry name" value="alpha/beta hydrolase"/>
    <property type="match status" value="1"/>
</dbReference>
<dbReference type="PANTHER" id="PTHR43265">
    <property type="entry name" value="ESTERASE ESTD"/>
    <property type="match status" value="1"/>
</dbReference>
<dbReference type="InterPro" id="IPR022742">
    <property type="entry name" value="Hydrolase_4"/>
</dbReference>
<name>A0ABS4KXU3_9CLOT</name>
<dbReference type="Proteomes" id="UP001519307">
    <property type="component" value="Unassembled WGS sequence"/>
</dbReference>
<accession>A0ABS4KXU3</accession>